<sequence>RATLTRLLKTYYCKTKEARISAGFSFLSRGGQIRTDDLGAKRATRYRATLTRLLKTYYCKTKEARISAGFSFLSRGGQIRTDDLGAKRHAILG</sequence>
<comment type="caution">
    <text evidence="1">The sequence shown here is derived from an EMBL/GenBank/DDBJ whole genome shotgun (WGS) entry which is preliminary data.</text>
</comment>
<dbReference type="Proteomes" id="UP000251889">
    <property type="component" value="Unassembled WGS sequence"/>
</dbReference>
<dbReference type="EMBL" id="QMFY01000010">
    <property type="protein sequence ID" value="RAV99498.1"/>
    <property type="molecule type" value="Genomic_DNA"/>
</dbReference>
<gene>
    <name evidence="1" type="ORF">DQQ10_17980</name>
</gene>
<reference evidence="1 2" key="1">
    <citation type="submission" date="2018-06" db="EMBL/GenBank/DDBJ databases">
        <title>Chryseolinea flavus sp. nov., a member of the phylum Bacteroidetes isolated from soil.</title>
        <authorList>
            <person name="Li Y."/>
            <person name="Wang J."/>
        </authorList>
    </citation>
    <scope>NUCLEOTIDE SEQUENCE [LARGE SCALE GENOMIC DNA]</scope>
    <source>
        <strain evidence="1 2">SDU1-6</strain>
    </source>
</reference>
<accession>A0A364XYX0</accession>
<evidence type="ECO:0000313" key="2">
    <source>
        <dbReference type="Proteomes" id="UP000251889"/>
    </source>
</evidence>
<proteinExistence type="predicted"/>
<protein>
    <submittedName>
        <fullName evidence="1">Uncharacterized protein</fullName>
    </submittedName>
</protein>
<name>A0A364XYX0_9BACT</name>
<feature type="non-terminal residue" evidence="1">
    <location>
        <position position="1"/>
    </location>
</feature>
<organism evidence="1 2">
    <name type="scientific">Pseudochryseolinea flava</name>
    <dbReference type="NCBI Taxonomy" id="2059302"/>
    <lineage>
        <taxon>Bacteria</taxon>
        <taxon>Pseudomonadati</taxon>
        <taxon>Bacteroidota</taxon>
        <taxon>Cytophagia</taxon>
        <taxon>Cytophagales</taxon>
        <taxon>Fulvivirgaceae</taxon>
        <taxon>Pseudochryseolinea</taxon>
    </lineage>
</organism>
<dbReference type="AlphaFoldDB" id="A0A364XYX0"/>
<evidence type="ECO:0000313" key="1">
    <source>
        <dbReference type="EMBL" id="RAV99498.1"/>
    </source>
</evidence>
<keyword evidence="2" id="KW-1185">Reference proteome</keyword>
<dbReference type="RefSeq" id="WP_165824001.1">
    <property type="nucleotide sequence ID" value="NZ_QMFY01000010.1"/>
</dbReference>